<feature type="region of interest" description="Disordered" evidence="1">
    <location>
        <begin position="26"/>
        <end position="63"/>
    </location>
</feature>
<gene>
    <name evidence="2" type="ORF">NDU88_003746</name>
</gene>
<protein>
    <submittedName>
        <fullName evidence="2">Uncharacterized protein</fullName>
    </submittedName>
</protein>
<organism evidence="2 3">
    <name type="scientific">Pleurodeles waltl</name>
    <name type="common">Iberian ribbed newt</name>
    <dbReference type="NCBI Taxonomy" id="8319"/>
    <lineage>
        <taxon>Eukaryota</taxon>
        <taxon>Metazoa</taxon>
        <taxon>Chordata</taxon>
        <taxon>Craniata</taxon>
        <taxon>Vertebrata</taxon>
        <taxon>Euteleostomi</taxon>
        <taxon>Amphibia</taxon>
        <taxon>Batrachia</taxon>
        <taxon>Caudata</taxon>
        <taxon>Salamandroidea</taxon>
        <taxon>Salamandridae</taxon>
        <taxon>Pleurodelinae</taxon>
        <taxon>Pleurodeles</taxon>
    </lineage>
</organism>
<accession>A0AAV7LG39</accession>
<reference evidence="2" key="1">
    <citation type="journal article" date="2022" name="bioRxiv">
        <title>Sequencing and chromosome-scale assembly of the giantPleurodeles waltlgenome.</title>
        <authorList>
            <person name="Brown T."/>
            <person name="Elewa A."/>
            <person name="Iarovenko S."/>
            <person name="Subramanian E."/>
            <person name="Araus A.J."/>
            <person name="Petzold A."/>
            <person name="Susuki M."/>
            <person name="Suzuki K.-i.T."/>
            <person name="Hayashi T."/>
            <person name="Toyoda A."/>
            <person name="Oliveira C."/>
            <person name="Osipova E."/>
            <person name="Leigh N.D."/>
            <person name="Simon A."/>
            <person name="Yun M.H."/>
        </authorList>
    </citation>
    <scope>NUCLEOTIDE SEQUENCE</scope>
    <source>
        <strain evidence="2">20211129_DDA</strain>
        <tissue evidence="2">Liver</tissue>
    </source>
</reference>
<dbReference type="Proteomes" id="UP001066276">
    <property type="component" value="Chromosome 11"/>
</dbReference>
<evidence type="ECO:0000313" key="2">
    <source>
        <dbReference type="EMBL" id="KAJ1090616.1"/>
    </source>
</evidence>
<evidence type="ECO:0000313" key="3">
    <source>
        <dbReference type="Proteomes" id="UP001066276"/>
    </source>
</evidence>
<keyword evidence="3" id="KW-1185">Reference proteome</keyword>
<sequence length="119" mass="13157">MSRGRNWWPTFSIRSVIAHGTAALTSQRHNKKEGSLKDLFNKTPAKKAQLDEPPAMEGGESVDLGAQKDVEAPLTRSFMEQLFGARHGDSATPKQEIAAEVKELKQEVVELGQRVDTLE</sequence>
<dbReference type="AlphaFoldDB" id="A0AAV7LG39"/>
<comment type="caution">
    <text evidence="2">The sequence shown here is derived from an EMBL/GenBank/DDBJ whole genome shotgun (WGS) entry which is preliminary data.</text>
</comment>
<evidence type="ECO:0000256" key="1">
    <source>
        <dbReference type="SAM" id="MobiDB-lite"/>
    </source>
</evidence>
<proteinExistence type="predicted"/>
<name>A0AAV7LG39_PLEWA</name>
<dbReference type="EMBL" id="JANPWB010000015">
    <property type="protein sequence ID" value="KAJ1090616.1"/>
    <property type="molecule type" value="Genomic_DNA"/>
</dbReference>